<evidence type="ECO:0000256" key="9">
    <source>
        <dbReference type="PIRSR" id="PIRSR600101-1"/>
    </source>
</evidence>
<evidence type="ECO:0000256" key="6">
    <source>
        <dbReference type="ARBA" id="ARBA00023145"/>
    </source>
</evidence>
<dbReference type="Proteomes" id="UP000063147">
    <property type="component" value="Chromosome"/>
</dbReference>
<dbReference type="InterPro" id="IPR029055">
    <property type="entry name" value="Ntn_hydrolases_N"/>
</dbReference>
<evidence type="ECO:0000256" key="4">
    <source>
        <dbReference type="ARBA" id="ARBA00022679"/>
    </source>
</evidence>
<dbReference type="EMBL" id="CP012713">
    <property type="protein sequence ID" value="ALF18052.1"/>
    <property type="molecule type" value="Genomic_DNA"/>
</dbReference>
<comment type="catalytic activity">
    <reaction evidence="1 11">
        <text>an S-substituted glutathione + H2O = an S-substituted L-cysteinylglycine + L-glutamate</text>
        <dbReference type="Rhea" id="RHEA:59468"/>
        <dbReference type="ChEBI" id="CHEBI:15377"/>
        <dbReference type="ChEBI" id="CHEBI:29985"/>
        <dbReference type="ChEBI" id="CHEBI:90779"/>
        <dbReference type="ChEBI" id="CHEBI:143103"/>
        <dbReference type="EC" id="3.4.19.13"/>
    </reaction>
</comment>
<dbReference type="InterPro" id="IPR051792">
    <property type="entry name" value="GGT_bact"/>
</dbReference>
<comment type="pathway">
    <text evidence="11">Sulfur metabolism; glutathione metabolism.</text>
</comment>
<sequence>MKSNKQIYMWPSAWEKPVVKGTYGAVSSNSCYATQAGLEILNKGGNAFDAAVAVSLVLSVVEAHHSGIGGGCFTLFYSVKDNETFALDGRGTAPKKATKDLFLKDGEVQDEWKDLGGQSVLVPGLLKTMDVLLKKYGTMKLKEVILPALKYAKEGFEIGYTYSLTMHDDSVQRKMNLSNEFKKLYLKEDKSFYKFGDIYRNEKIAKLLELISKNGIDIFYNGEIAEKIVNIVNKNGGCFIVEDLKEYMPKVRKVVVSTYRGYEIKSFSPPSSGATLIEMLNIIENKNIKDMGHNSAETIHILAEAMKLGFSDRNVVLADPDYAKINDDKLISKEYAKERYSLVTSEAKEYTSGNFSNIKEYNGNTSHFSIIDRYGNVVSQTQTVRDWFGSGIIVDDYGFVLNNGMSDFSALAGAITSQGLSYGDLNAIEGGKIPLSSMSPTIVFKDKKPFMSIGAAGGPRIITGILQGIINAIDYDMLPEQLVNMPFINCLTKNQGLEVEYGISKDTLNILEKKGHIIKEIPVHQAMSTMLNSVMNIDGVLYAASTKRVDGCGGVLFENGHIALEGIIQK</sequence>
<dbReference type="GO" id="GO:0006751">
    <property type="term" value="P:glutathione catabolic process"/>
    <property type="evidence" value="ECO:0007669"/>
    <property type="project" value="UniProtKB-UniRule"/>
</dbReference>
<organism evidence="12">
    <name type="scientific">Fusobacterium animalis</name>
    <dbReference type="NCBI Taxonomy" id="76859"/>
    <lineage>
        <taxon>Bacteria</taxon>
        <taxon>Fusobacteriati</taxon>
        <taxon>Fusobacteriota</taxon>
        <taxon>Fusobacteriia</taxon>
        <taxon>Fusobacteriales</taxon>
        <taxon>Fusobacteriaceae</taxon>
        <taxon>Fusobacterium</taxon>
    </lineage>
</organism>
<feature type="binding site" evidence="10">
    <location>
        <position position="407"/>
    </location>
    <ligand>
        <name>L-glutamate</name>
        <dbReference type="ChEBI" id="CHEBI:29985"/>
    </ligand>
</feature>
<evidence type="ECO:0000256" key="3">
    <source>
        <dbReference type="ARBA" id="ARBA00009381"/>
    </source>
</evidence>
<evidence type="ECO:0000313" key="12">
    <source>
        <dbReference type="EMBL" id="ALF18052.1"/>
    </source>
</evidence>
<evidence type="ECO:0000256" key="5">
    <source>
        <dbReference type="ARBA" id="ARBA00022801"/>
    </source>
</evidence>
<dbReference type="GO" id="GO:0103068">
    <property type="term" value="F:leukotriene C4 gamma-glutamyl transferase activity"/>
    <property type="evidence" value="ECO:0007669"/>
    <property type="project" value="UniProtKB-EC"/>
</dbReference>
<dbReference type="InterPro" id="IPR000101">
    <property type="entry name" value="GGT_peptidase"/>
</dbReference>
<keyword evidence="6 11" id="KW-0865">Zymogen</keyword>
<dbReference type="OrthoDB" id="9781342at2"/>
<comment type="catalytic activity">
    <reaction evidence="2 11">
        <text>glutathione + H2O = L-cysteinylglycine + L-glutamate</text>
        <dbReference type="Rhea" id="RHEA:28807"/>
        <dbReference type="ChEBI" id="CHEBI:15377"/>
        <dbReference type="ChEBI" id="CHEBI:29985"/>
        <dbReference type="ChEBI" id="CHEBI:57925"/>
        <dbReference type="ChEBI" id="CHEBI:61694"/>
        <dbReference type="EC" id="3.4.19.13"/>
    </reaction>
</comment>
<gene>
    <name evidence="12" type="ORF">RN98_07665</name>
</gene>
<keyword evidence="4 11" id="KW-0808">Transferase</keyword>
<keyword evidence="7 11" id="KW-0012">Acyltransferase</keyword>
<feature type="binding site" evidence="10">
    <location>
        <position position="90"/>
    </location>
    <ligand>
        <name>L-glutamate</name>
        <dbReference type="ChEBI" id="CHEBI:29985"/>
    </ligand>
</feature>
<dbReference type="EC" id="3.4.19.13" evidence="11"/>
<evidence type="ECO:0000256" key="7">
    <source>
        <dbReference type="ARBA" id="ARBA00023315"/>
    </source>
</evidence>
<dbReference type="GO" id="GO:0036374">
    <property type="term" value="F:glutathione hydrolase activity"/>
    <property type="evidence" value="ECO:0007669"/>
    <property type="project" value="UniProtKB-UniRule"/>
</dbReference>
<evidence type="ECO:0000256" key="1">
    <source>
        <dbReference type="ARBA" id="ARBA00001049"/>
    </source>
</evidence>
<evidence type="ECO:0000256" key="10">
    <source>
        <dbReference type="PIRSR" id="PIRSR600101-2"/>
    </source>
</evidence>
<keyword evidence="5 11" id="KW-0378">Hydrolase</keyword>
<dbReference type="NCBIfam" id="TIGR00066">
    <property type="entry name" value="g_glut_trans"/>
    <property type="match status" value="1"/>
</dbReference>
<dbReference type="PRINTS" id="PR01210">
    <property type="entry name" value="GGTRANSPTASE"/>
</dbReference>
<evidence type="ECO:0000313" key="13">
    <source>
        <dbReference type="Proteomes" id="UP000063147"/>
    </source>
</evidence>
<dbReference type="UniPathway" id="UPA00204"/>
<feature type="binding site" evidence="10">
    <location>
        <position position="458"/>
    </location>
    <ligand>
        <name>L-glutamate</name>
        <dbReference type="ChEBI" id="CHEBI:29985"/>
    </ligand>
</feature>
<dbReference type="PANTHER" id="PTHR43199">
    <property type="entry name" value="GLUTATHIONE HYDROLASE"/>
    <property type="match status" value="1"/>
</dbReference>
<comment type="catalytic activity">
    <reaction evidence="8 11">
        <text>an N-terminal (5-L-glutamyl)-[peptide] + an alpha-amino acid = 5-L-glutamyl amino acid + an N-terminal L-alpha-aminoacyl-[peptide]</text>
        <dbReference type="Rhea" id="RHEA:23904"/>
        <dbReference type="Rhea" id="RHEA-COMP:9780"/>
        <dbReference type="Rhea" id="RHEA-COMP:9795"/>
        <dbReference type="ChEBI" id="CHEBI:77644"/>
        <dbReference type="ChEBI" id="CHEBI:78597"/>
        <dbReference type="ChEBI" id="CHEBI:78599"/>
        <dbReference type="ChEBI" id="CHEBI:78608"/>
        <dbReference type="EC" id="2.3.2.2"/>
    </reaction>
</comment>
<dbReference type="Gene3D" id="3.60.20.40">
    <property type="match status" value="1"/>
</dbReference>
<dbReference type="SUPFAM" id="SSF56235">
    <property type="entry name" value="N-terminal nucleophile aminohydrolases (Ntn hydrolases)"/>
    <property type="match status" value="1"/>
</dbReference>
<protein>
    <recommendedName>
        <fullName evidence="11">Glutathione hydrolase proenzyme</fullName>
        <ecNumber evidence="11">2.3.2.2</ecNumber>
        <ecNumber evidence="11">3.4.19.13</ecNumber>
    </recommendedName>
    <component>
        <recommendedName>
            <fullName evidence="11">Glutathione hydrolase large chain</fullName>
        </recommendedName>
    </component>
    <component>
        <recommendedName>
            <fullName evidence="11">Glutathione hydrolase small chain</fullName>
        </recommendedName>
    </component>
</protein>
<dbReference type="PANTHER" id="PTHR43199:SF1">
    <property type="entry name" value="GLUTATHIONE HYDROLASE PROENZYME"/>
    <property type="match status" value="1"/>
</dbReference>
<dbReference type="Gene3D" id="1.10.246.230">
    <property type="match status" value="1"/>
</dbReference>
<dbReference type="AlphaFoldDB" id="A0A0M4SQE0"/>
<comment type="subunit">
    <text evidence="11">This enzyme consists of two polypeptide chains, which are synthesized in precursor form from a single polypeptide.</text>
</comment>
<dbReference type="PATRIC" id="fig|76859.3.peg.1546"/>
<keyword evidence="11" id="KW-0317">Glutathione biosynthesis</keyword>
<dbReference type="Pfam" id="PF01019">
    <property type="entry name" value="G_glu_transpept"/>
    <property type="match status" value="1"/>
</dbReference>
<comment type="similarity">
    <text evidence="3 11">Belongs to the gamma-glutamyltransferase family.</text>
</comment>
<dbReference type="GO" id="GO:0006750">
    <property type="term" value="P:glutathione biosynthetic process"/>
    <property type="evidence" value="ECO:0007669"/>
    <property type="project" value="UniProtKB-KW"/>
</dbReference>
<dbReference type="RefSeq" id="WP_060676364.1">
    <property type="nucleotide sequence ID" value="NZ_CP012713.1"/>
</dbReference>
<evidence type="ECO:0000256" key="8">
    <source>
        <dbReference type="ARBA" id="ARBA00047417"/>
    </source>
</evidence>
<proteinExistence type="inferred from homology"/>
<evidence type="ECO:0000256" key="11">
    <source>
        <dbReference type="RuleBase" id="RU368036"/>
    </source>
</evidence>
<reference evidence="12 13" key="1">
    <citation type="submission" date="2015-09" db="EMBL/GenBank/DDBJ databases">
        <authorList>
            <person name="Jackson K.R."/>
            <person name="Lunt B.L."/>
            <person name="Fisher J.N.B."/>
            <person name="Gardner A.V."/>
            <person name="Bailey M.E."/>
            <person name="Deus L.M."/>
            <person name="Earl A.S."/>
            <person name="Gibby P.D."/>
            <person name="Hartmann K.A."/>
            <person name="Liu J.E."/>
            <person name="Manci A.M."/>
            <person name="Nielsen D.A."/>
            <person name="Solomon M.B."/>
            <person name="Breakwell D.P."/>
            <person name="Burnett S.H."/>
            <person name="Grose J.H."/>
        </authorList>
    </citation>
    <scope>NUCLEOTIDE SEQUENCE [LARGE SCALE GENOMIC DNA]</scope>
    <source>
        <strain evidence="12 13">KCOM 1279</strain>
    </source>
</reference>
<name>A0A0M4SQE0_9FUSO</name>
<evidence type="ECO:0000256" key="2">
    <source>
        <dbReference type="ARBA" id="ARBA00001089"/>
    </source>
</evidence>
<dbReference type="InterPro" id="IPR043137">
    <property type="entry name" value="GGT_ssub_C"/>
</dbReference>
<feature type="binding site" evidence="10">
    <location>
        <begin position="436"/>
        <end position="437"/>
    </location>
    <ligand>
        <name>L-glutamate</name>
        <dbReference type="ChEBI" id="CHEBI:29985"/>
    </ligand>
</feature>
<feature type="active site" description="Nucleophile" evidence="9">
    <location>
        <position position="365"/>
    </location>
</feature>
<dbReference type="EC" id="2.3.2.2" evidence="11"/>
<comment type="PTM">
    <text evidence="11">Cleaved by autocatalysis into a large and a small subunit.</text>
</comment>
<accession>A0A0M4SQE0</accession>